<sequence length="203" mass="22837">MYVHHAAIDLEVATKAREWNEQKAKLEKELKSAQYSESVFCGSCGLLKAAKLLTEKDNCFNGKLVDKEVDVEILQLAGYFSDAKDKGCLDDVIKAATHQAKDEKTAVRNHRKMPRRLLVKRLRRKMSESQRVSSIRPVNPIKWPHKVSSIGPVDQIKWPHRVSRKVDPYNLLSGLISHGVVGVASPVQLKPWTKPVLVHVGTT</sequence>
<evidence type="ECO:0000313" key="1">
    <source>
        <dbReference type="EMBL" id="GMN47508.1"/>
    </source>
</evidence>
<evidence type="ECO:0000313" key="2">
    <source>
        <dbReference type="Proteomes" id="UP001187192"/>
    </source>
</evidence>
<dbReference type="AlphaFoldDB" id="A0AA88A3K9"/>
<accession>A0AA88A3K9</accession>
<organism evidence="1 2">
    <name type="scientific">Ficus carica</name>
    <name type="common">Common fig</name>
    <dbReference type="NCBI Taxonomy" id="3494"/>
    <lineage>
        <taxon>Eukaryota</taxon>
        <taxon>Viridiplantae</taxon>
        <taxon>Streptophyta</taxon>
        <taxon>Embryophyta</taxon>
        <taxon>Tracheophyta</taxon>
        <taxon>Spermatophyta</taxon>
        <taxon>Magnoliopsida</taxon>
        <taxon>eudicotyledons</taxon>
        <taxon>Gunneridae</taxon>
        <taxon>Pentapetalae</taxon>
        <taxon>rosids</taxon>
        <taxon>fabids</taxon>
        <taxon>Rosales</taxon>
        <taxon>Moraceae</taxon>
        <taxon>Ficeae</taxon>
        <taxon>Ficus</taxon>
    </lineage>
</organism>
<comment type="caution">
    <text evidence="1">The sequence shown here is derived from an EMBL/GenBank/DDBJ whole genome shotgun (WGS) entry which is preliminary data.</text>
</comment>
<name>A0AA88A3K9_FICCA</name>
<dbReference type="EMBL" id="BTGU01000025">
    <property type="protein sequence ID" value="GMN47508.1"/>
    <property type="molecule type" value="Genomic_DNA"/>
</dbReference>
<dbReference type="Proteomes" id="UP001187192">
    <property type="component" value="Unassembled WGS sequence"/>
</dbReference>
<reference evidence="1" key="1">
    <citation type="submission" date="2023-07" db="EMBL/GenBank/DDBJ databases">
        <title>draft genome sequence of fig (Ficus carica).</title>
        <authorList>
            <person name="Takahashi T."/>
            <person name="Nishimura K."/>
        </authorList>
    </citation>
    <scope>NUCLEOTIDE SEQUENCE</scope>
</reference>
<proteinExistence type="predicted"/>
<protein>
    <submittedName>
        <fullName evidence="1">Uncharacterized protein</fullName>
    </submittedName>
</protein>
<gene>
    <name evidence="1" type="ORF">TIFTF001_016677</name>
</gene>
<keyword evidence="2" id="KW-1185">Reference proteome</keyword>